<reference evidence="1 2" key="1">
    <citation type="submission" date="2013-12" db="EMBL/GenBank/DDBJ databases">
        <title>Draft genome of the parsitic nematode Ancylostoma duodenale.</title>
        <authorList>
            <person name="Mitreva M."/>
        </authorList>
    </citation>
    <scope>NUCLEOTIDE SEQUENCE [LARGE SCALE GENOMIC DNA]</scope>
    <source>
        <strain evidence="1 2">Zhejiang</strain>
    </source>
</reference>
<name>A0A0C2H705_9BILA</name>
<dbReference type="AlphaFoldDB" id="A0A0C2H705"/>
<dbReference type="Proteomes" id="UP000054047">
    <property type="component" value="Unassembled WGS sequence"/>
</dbReference>
<protein>
    <submittedName>
        <fullName evidence="1">Uncharacterized protein</fullName>
    </submittedName>
</protein>
<proteinExistence type="predicted"/>
<accession>A0A0C2H705</accession>
<evidence type="ECO:0000313" key="2">
    <source>
        <dbReference type="Proteomes" id="UP000054047"/>
    </source>
</evidence>
<organism evidence="1 2">
    <name type="scientific">Ancylostoma duodenale</name>
    <dbReference type="NCBI Taxonomy" id="51022"/>
    <lineage>
        <taxon>Eukaryota</taxon>
        <taxon>Metazoa</taxon>
        <taxon>Ecdysozoa</taxon>
        <taxon>Nematoda</taxon>
        <taxon>Chromadorea</taxon>
        <taxon>Rhabditida</taxon>
        <taxon>Rhabditina</taxon>
        <taxon>Rhabditomorpha</taxon>
        <taxon>Strongyloidea</taxon>
        <taxon>Ancylostomatidae</taxon>
        <taxon>Ancylostomatinae</taxon>
        <taxon>Ancylostoma</taxon>
    </lineage>
</organism>
<gene>
    <name evidence="1" type="ORF">ANCDUO_04436</name>
</gene>
<dbReference type="OrthoDB" id="10547604at2759"/>
<keyword evidence="2" id="KW-1185">Reference proteome</keyword>
<evidence type="ECO:0000313" key="1">
    <source>
        <dbReference type="EMBL" id="KIH65241.1"/>
    </source>
</evidence>
<sequence length="80" mass="8381">MDVSQWKTVPFADALVVPYLTKAAAGTSAGAEPAAQLSAFAVGLSSCITTRREFESYGNCDLPGYCSTSLVTQDAVKCKL</sequence>
<dbReference type="EMBL" id="KN727640">
    <property type="protein sequence ID" value="KIH65241.1"/>
    <property type="molecule type" value="Genomic_DNA"/>
</dbReference>